<accession>A0A6G3WKL6</accession>
<protein>
    <submittedName>
        <fullName evidence="2">ComC/BlpC family peptide pheromone/bacteriocin</fullName>
    </submittedName>
</protein>
<evidence type="ECO:0000313" key="2">
    <source>
        <dbReference type="EMBL" id="NEE05870.1"/>
    </source>
</evidence>
<keyword evidence="1" id="KW-1133">Transmembrane helix</keyword>
<keyword evidence="1" id="KW-0812">Transmembrane</keyword>
<dbReference type="AlphaFoldDB" id="A0A6G3WKL6"/>
<proteinExistence type="predicted"/>
<evidence type="ECO:0000256" key="1">
    <source>
        <dbReference type="SAM" id="Phobius"/>
    </source>
</evidence>
<keyword evidence="1" id="KW-0472">Membrane</keyword>
<dbReference type="EMBL" id="JAAGMN010000564">
    <property type="protein sequence ID" value="NEE05870.1"/>
    <property type="molecule type" value="Genomic_DNA"/>
</dbReference>
<gene>
    <name evidence="2" type="ORF">G3M58_05415</name>
</gene>
<comment type="caution">
    <text evidence="2">The sequence shown here is derived from an EMBL/GenBank/DDBJ whole genome shotgun (WGS) entry which is preliminary data.</text>
</comment>
<sequence>MYGQNGVGAAIGTATGGAALAATGGTALGWIVLAAMLLVIGGVAAFRLATRGRRVTA</sequence>
<reference evidence="2" key="1">
    <citation type="submission" date="2020-01" db="EMBL/GenBank/DDBJ databases">
        <title>Insect and environment-associated Actinomycetes.</title>
        <authorList>
            <person name="Currrie C."/>
            <person name="Chevrette M."/>
            <person name="Carlson C."/>
            <person name="Stubbendieck R."/>
            <person name="Wendt-Pienkowski E."/>
        </authorList>
    </citation>
    <scope>NUCLEOTIDE SEQUENCE</scope>
    <source>
        <strain evidence="2">SID7499</strain>
    </source>
</reference>
<feature type="transmembrane region" description="Helical" evidence="1">
    <location>
        <begin position="27"/>
        <end position="49"/>
    </location>
</feature>
<name>A0A6G3WKL6_9ACTN</name>
<organism evidence="2">
    <name type="scientific">Streptomyces sp. SID7499</name>
    <dbReference type="NCBI Taxonomy" id="2706086"/>
    <lineage>
        <taxon>Bacteria</taxon>
        <taxon>Bacillati</taxon>
        <taxon>Actinomycetota</taxon>
        <taxon>Actinomycetes</taxon>
        <taxon>Kitasatosporales</taxon>
        <taxon>Streptomycetaceae</taxon>
        <taxon>Streptomyces</taxon>
    </lineage>
</organism>